<feature type="compositionally biased region" description="Polar residues" evidence="6">
    <location>
        <begin position="581"/>
        <end position="590"/>
    </location>
</feature>
<evidence type="ECO:0000256" key="3">
    <source>
        <dbReference type="ARBA" id="ARBA00022722"/>
    </source>
</evidence>
<name>A0A815W2H7_ADIRI</name>
<dbReference type="PROSITE" id="PS00141">
    <property type="entry name" value="ASP_PROTEASE"/>
    <property type="match status" value="1"/>
</dbReference>
<evidence type="ECO:0000256" key="5">
    <source>
        <dbReference type="PROSITE-ProRule" id="PRU00047"/>
    </source>
</evidence>
<dbReference type="InterPro" id="IPR021109">
    <property type="entry name" value="Peptidase_aspartic_dom_sf"/>
</dbReference>
<dbReference type="InterPro" id="IPR001878">
    <property type="entry name" value="Znf_CCHC"/>
</dbReference>
<comment type="caution">
    <text evidence="9">The sequence shown here is derived from an EMBL/GenBank/DDBJ whole genome shotgun (WGS) entry which is preliminary data.</text>
</comment>
<keyword evidence="1" id="KW-0808">Transferase</keyword>
<dbReference type="EMBL" id="CAJNOJ010001038">
    <property type="protein sequence ID" value="CAF1539817.1"/>
    <property type="molecule type" value="Genomic_DNA"/>
</dbReference>
<dbReference type="SUPFAM" id="SSF50630">
    <property type="entry name" value="Acid proteases"/>
    <property type="match status" value="1"/>
</dbReference>
<keyword evidence="2" id="KW-0548">Nucleotidyltransferase</keyword>
<evidence type="ECO:0000313" key="10">
    <source>
        <dbReference type="Proteomes" id="UP000663852"/>
    </source>
</evidence>
<feature type="region of interest" description="Disordered" evidence="6">
    <location>
        <begin position="551"/>
        <end position="593"/>
    </location>
</feature>
<dbReference type="InterPro" id="IPR001969">
    <property type="entry name" value="Aspartic_peptidase_AS"/>
</dbReference>
<keyword evidence="5" id="KW-0479">Metal-binding</keyword>
<sequence>MASDETKARMTPEEAIKEIRTLQLKHNSTIQDTQEEIQKIHSEITASITETNRKMRKELDDINEKFASQITLVNAQLDKNLSNFKQQLADFMDEQLKKLNNGPSMTQDASNSQLSILIQEIKEMKPNIAEIKNAQSNDDHTQQMDTHPNGVLFTSAPKQFQQDHNTPSSSLNNDTASMHSNSLIMNNSRPQTIFLPTTTSAPVFHDTALDWYCQLRSCNCLPRTWSGFKQAFVKQFNSPIRIAQQNQEWKECKQNQDETINEFIIRLRALWVEQFPQETEADLIKHLFCKMSPDILNIMGCPRSSSLQEILAEAQRVEEILYHRQKQNNTGKRTFTNSKYNNNNNNYYKNNNVKSKTNESSQTNSNTSNKNTRQQNQESQQQILCYHCGKANHRSSNCWSLRRTGRRDSTKQSTNCTRLTPKLYTIQNSTTNTLNIQGNVGGIPTSMLVDTGSSLTLINSYLLSQLDAHIRKDVRPPPKDIYLQLADRSPLDISHTLRLPITIDNITHYYNVYVVPNLERRCIIGNNFIKHKDLQIDGGQQRVYYKRSLATKNQHSQTPVNEQKGINQTESKTGEPEKIDQAQQTNSETENIVKKQPTVIKSAKVNNSTYILRATEKVTIPPYHVCNITVSPTVPFASTEDNEDEEYELYTYTRHNRENQKTPYIANGIISPKEYLQIQTANLSKATIHIAAGQKLAVMSRMNSQQLNAINHLTISGEQHETAANEGNHNVDLSNTELTNDQKERLEELLKAYPDVFTDKPGKTTKLKHEIHIKEGTRPINAPPYRCAPNRRQIIEDNINEMLKDKVITPSNSPWASPVVLAPKKDGSLRFCIDYRKLNAVTVRDAYPIPRVDDTLDALDEAKFISTLDLRSGYWQVEMDPVSQAMTAFISHKGLYEFNVMPYGLMNAPATFQRLMDIVLAGLKWKCCLVYINDVIIYSTNFNQHINDLTEVFDALRNANLTLKASKCHFCRKEIKYLGHVITTQ</sequence>
<accession>A0A815W2H7</accession>
<dbReference type="InterPro" id="IPR043128">
    <property type="entry name" value="Rev_trsase/Diguanyl_cyclase"/>
</dbReference>
<keyword evidence="5" id="KW-0862">Zinc</keyword>
<reference evidence="9" key="1">
    <citation type="submission" date="2021-02" db="EMBL/GenBank/DDBJ databases">
        <authorList>
            <person name="Nowell W R."/>
        </authorList>
    </citation>
    <scope>NUCLEOTIDE SEQUENCE</scope>
</reference>
<evidence type="ECO:0000256" key="4">
    <source>
        <dbReference type="ARBA" id="ARBA00022759"/>
    </source>
</evidence>
<dbReference type="PROSITE" id="PS50158">
    <property type="entry name" value="ZF_CCHC"/>
    <property type="match status" value="1"/>
</dbReference>
<dbReference type="GO" id="GO:0016779">
    <property type="term" value="F:nucleotidyltransferase activity"/>
    <property type="evidence" value="ECO:0007669"/>
    <property type="project" value="UniProtKB-KW"/>
</dbReference>
<proteinExistence type="predicted"/>
<dbReference type="PANTHER" id="PTHR37984:SF5">
    <property type="entry name" value="PROTEIN NYNRIN-LIKE"/>
    <property type="match status" value="1"/>
</dbReference>
<dbReference type="GO" id="GO:0004519">
    <property type="term" value="F:endonuclease activity"/>
    <property type="evidence" value="ECO:0007669"/>
    <property type="project" value="UniProtKB-KW"/>
</dbReference>
<dbReference type="PANTHER" id="PTHR37984">
    <property type="entry name" value="PROTEIN CBG26694"/>
    <property type="match status" value="1"/>
</dbReference>
<dbReference type="AlphaFoldDB" id="A0A815W2H7"/>
<feature type="compositionally biased region" description="Low complexity" evidence="6">
    <location>
        <begin position="336"/>
        <end position="376"/>
    </location>
</feature>
<keyword evidence="4" id="KW-0255">Endonuclease</keyword>
<protein>
    <submittedName>
        <fullName evidence="9">Uncharacterized protein</fullName>
    </submittedName>
</protein>
<feature type="compositionally biased region" description="Polar residues" evidence="6">
    <location>
        <begin position="551"/>
        <end position="571"/>
    </location>
</feature>
<keyword evidence="3" id="KW-0540">Nuclease</keyword>
<gene>
    <name evidence="9" type="ORF">EDS130_LOCUS45235</name>
</gene>
<dbReference type="Proteomes" id="UP000663852">
    <property type="component" value="Unassembled WGS sequence"/>
</dbReference>
<evidence type="ECO:0000259" key="8">
    <source>
        <dbReference type="PROSITE" id="PS50878"/>
    </source>
</evidence>
<feature type="region of interest" description="Disordered" evidence="6">
    <location>
        <begin position="324"/>
        <end position="376"/>
    </location>
</feature>
<evidence type="ECO:0000256" key="2">
    <source>
        <dbReference type="ARBA" id="ARBA00022695"/>
    </source>
</evidence>
<keyword evidence="4" id="KW-0378">Hydrolase</keyword>
<dbReference type="InterPro" id="IPR005162">
    <property type="entry name" value="Retrotrans_gag_dom"/>
</dbReference>
<dbReference type="Gene3D" id="2.40.70.10">
    <property type="entry name" value="Acid Proteases"/>
    <property type="match status" value="1"/>
</dbReference>
<evidence type="ECO:0000256" key="6">
    <source>
        <dbReference type="SAM" id="MobiDB-lite"/>
    </source>
</evidence>
<feature type="domain" description="CCHC-type" evidence="7">
    <location>
        <begin position="385"/>
        <end position="398"/>
    </location>
</feature>
<dbReference type="CDD" id="cd01647">
    <property type="entry name" value="RT_LTR"/>
    <property type="match status" value="1"/>
</dbReference>
<evidence type="ECO:0000313" key="9">
    <source>
        <dbReference type="EMBL" id="CAF1539817.1"/>
    </source>
</evidence>
<dbReference type="GO" id="GO:0006508">
    <property type="term" value="P:proteolysis"/>
    <property type="evidence" value="ECO:0007669"/>
    <property type="project" value="InterPro"/>
</dbReference>
<feature type="domain" description="Reverse transcriptase" evidence="8">
    <location>
        <begin position="803"/>
        <end position="982"/>
    </location>
</feature>
<dbReference type="InterPro" id="IPR043502">
    <property type="entry name" value="DNA/RNA_pol_sf"/>
</dbReference>
<dbReference type="OrthoDB" id="420169at2759"/>
<dbReference type="InterPro" id="IPR000477">
    <property type="entry name" value="RT_dom"/>
</dbReference>
<dbReference type="GO" id="GO:0003676">
    <property type="term" value="F:nucleic acid binding"/>
    <property type="evidence" value="ECO:0007669"/>
    <property type="project" value="InterPro"/>
</dbReference>
<dbReference type="GO" id="GO:0008270">
    <property type="term" value="F:zinc ion binding"/>
    <property type="evidence" value="ECO:0007669"/>
    <property type="project" value="UniProtKB-KW"/>
</dbReference>
<dbReference type="Gene3D" id="3.10.10.10">
    <property type="entry name" value="HIV Type 1 Reverse Transcriptase, subunit A, domain 1"/>
    <property type="match status" value="1"/>
</dbReference>
<evidence type="ECO:0000259" key="7">
    <source>
        <dbReference type="PROSITE" id="PS50158"/>
    </source>
</evidence>
<dbReference type="InterPro" id="IPR050951">
    <property type="entry name" value="Retrovirus_Pol_polyprotein"/>
</dbReference>
<keyword evidence="5" id="KW-0863">Zinc-finger</keyword>
<dbReference type="CDD" id="cd00303">
    <property type="entry name" value="retropepsin_like"/>
    <property type="match status" value="1"/>
</dbReference>
<dbReference type="SUPFAM" id="SSF56672">
    <property type="entry name" value="DNA/RNA polymerases"/>
    <property type="match status" value="1"/>
</dbReference>
<dbReference type="Gene3D" id="3.30.70.270">
    <property type="match status" value="1"/>
</dbReference>
<dbReference type="PROSITE" id="PS50878">
    <property type="entry name" value="RT_POL"/>
    <property type="match status" value="1"/>
</dbReference>
<dbReference type="Pfam" id="PF00078">
    <property type="entry name" value="RVT_1"/>
    <property type="match status" value="1"/>
</dbReference>
<dbReference type="Pfam" id="PF03732">
    <property type="entry name" value="Retrotrans_gag"/>
    <property type="match status" value="1"/>
</dbReference>
<evidence type="ECO:0000256" key="1">
    <source>
        <dbReference type="ARBA" id="ARBA00022679"/>
    </source>
</evidence>
<organism evidence="9 10">
    <name type="scientific">Adineta ricciae</name>
    <name type="common">Rotifer</name>
    <dbReference type="NCBI Taxonomy" id="249248"/>
    <lineage>
        <taxon>Eukaryota</taxon>
        <taxon>Metazoa</taxon>
        <taxon>Spiralia</taxon>
        <taxon>Gnathifera</taxon>
        <taxon>Rotifera</taxon>
        <taxon>Eurotatoria</taxon>
        <taxon>Bdelloidea</taxon>
        <taxon>Adinetida</taxon>
        <taxon>Adinetidae</taxon>
        <taxon>Adineta</taxon>
    </lineage>
</organism>
<dbReference type="GO" id="GO:0004190">
    <property type="term" value="F:aspartic-type endopeptidase activity"/>
    <property type="evidence" value="ECO:0007669"/>
    <property type="project" value="InterPro"/>
</dbReference>